<dbReference type="RefSeq" id="WP_016518648.1">
    <property type="nucleotide sequence ID" value="NZ_KE332512.1"/>
</dbReference>
<evidence type="ECO:0000313" key="1">
    <source>
        <dbReference type="EMBL" id="EPF46641.1"/>
    </source>
</evidence>
<dbReference type="SUPFAM" id="SSF53335">
    <property type="entry name" value="S-adenosyl-L-methionine-dependent methyltransferases"/>
    <property type="match status" value="1"/>
</dbReference>
<dbReference type="Proteomes" id="UP000014605">
    <property type="component" value="Unassembled WGS sequence"/>
</dbReference>
<dbReference type="InterPro" id="IPR029063">
    <property type="entry name" value="SAM-dependent_MTases_sf"/>
</dbReference>
<proteinExistence type="predicted"/>
<accession>S3LAY9</accession>
<evidence type="ECO:0000313" key="2">
    <source>
        <dbReference type="Proteomes" id="UP000014605"/>
    </source>
</evidence>
<dbReference type="EMBL" id="ATFC01000008">
    <property type="protein sequence ID" value="EPF46641.1"/>
    <property type="molecule type" value="Genomic_DNA"/>
</dbReference>
<name>S3LAY9_9SPIR</name>
<dbReference type="Pfam" id="PF13489">
    <property type="entry name" value="Methyltransf_23"/>
    <property type="match status" value="1"/>
</dbReference>
<comment type="caution">
    <text evidence="1">The sequence shown here is derived from an EMBL/GenBank/DDBJ whole genome shotgun (WGS) entry which is preliminary data.</text>
</comment>
<evidence type="ECO:0008006" key="3">
    <source>
        <dbReference type="Google" id="ProtNLM"/>
    </source>
</evidence>
<dbReference type="CDD" id="cd02440">
    <property type="entry name" value="AdoMet_MTases"/>
    <property type="match status" value="1"/>
</dbReference>
<dbReference type="Gene3D" id="2.20.25.110">
    <property type="entry name" value="S-adenosyl-L-methionine-dependent methyltransferases"/>
    <property type="match status" value="1"/>
</dbReference>
<dbReference type="GeneID" id="301461382"/>
<dbReference type="HOGENOM" id="CLU_069129_8_2_12"/>
<dbReference type="AlphaFoldDB" id="S3LAY9"/>
<dbReference type="PANTHER" id="PTHR43861">
    <property type="entry name" value="TRANS-ACONITATE 2-METHYLTRANSFERASE-RELATED"/>
    <property type="match status" value="1"/>
</dbReference>
<sequence length="242" mass="27369">MNIYDLIAERYSELFPLETEKLDFIRYLCPLPGRLCDAGCATGDLAIGLRQQGYSVCGLDLNAKMIGIAEQKASHTFGIRTSGELTFHQADIADILQFGTCNGVLCFGNTLPHLPDQTALRHFFSAVYQSLQEHGVFIVEVLNYDRILAEKKMDFKDKETDAFIFKRRYDFLPDGNIKFTIEFIDKQHNTVGSDFTVLHPLQRKTLLALFEQAGFQSVASYSDYSFTESHTADYAVVYTAKK</sequence>
<organism evidence="1 2">
    <name type="scientific">Treponema vincentii F0403</name>
    <dbReference type="NCBI Taxonomy" id="1125702"/>
    <lineage>
        <taxon>Bacteria</taxon>
        <taxon>Pseudomonadati</taxon>
        <taxon>Spirochaetota</taxon>
        <taxon>Spirochaetia</taxon>
        <taxon>Spirochaetales</taxon>
        <taxon>Treponemataceae</taxon>
        <taxon>Treponema</taxon>
    </lineage>
</organism>
<dbReference type="PATRIC" id="fig|1125702.3.peg.1258"/>
<keyword evidence="2" id="KW-1185">Reference proteome</keyword>
<reference evidence="1 2" key="1">
    <citation type="submission" date="2013-04" db="EMBL/GenBank/DDBJ databases">
        <title>The Genome Sequence of Treponema vincentii F0403.</title>
        <authorList>
            <consortium name="The Broad Institute Genomics Platform"/>
            <person name="Earl A."/>
            <person name="Ward D."/>
            <person name="Feldgarden M."/>
            <person name="Gevers D."/>
            <person name="Leonetti C."/>
            <person name="Izard J."/>
            <person name="Walker B."/>
            <person name="Young S."/>
            <person name="Zeng Q."/>
            <person name="Gargeya S."/>
            <person name="Fitzgerald M."/>
            <person name="Haas B."/>
            <person name="Abouelleil A."/>
            <person name="Allen A.W."/>
            <person name="Alvarado L."/>
            <person name="Arachchi H.M."/>
            <person name="Berlin A.M."/>
            <person name="Chapman S.B."/>
            <person name="Gainer-Dewar J."/>
            <person name="Goldberg J."/>
            <person name="Griggs A."/>
            <person name="Gujja S."/>
            <person name="Hansen M."/>
            <person name="Howarth C."/>
            <person name="Imamovic A."/>
            <person name="Ireland A."/>
            <person name="Larimer J."/>
            <person name="McCowan C."/>
            <person name="Murphy C."/>
            <person name="Pearson M."/>
            <person name="Poon T.W."/>
            <person name="Priest M."/>
            <person name="Roberts A."/>
            <person name="Saif S."/>
            <person name="Shea T."/>
            <person name="Sisk P."/>
            <person name="Sykes S."/>
            <person name="Wortman J."/>
            <person name="Nusbaum C."/>
            <person name="Birren B."/>
        </authorList>
    </citation>
    <scope>NUCLEOTIDE SEQUENCE [LARGE SCALE GENOMIC DNA]</scope>
    <source>
        <strain evidence="1 2">F0403</strain>
    </source>
</reference>
<gene>
    <name evidence="1" type="ORF">HMPREF1222_01214</name>
</gene>
<protein>
    <recommendedName>
        <fullName evidence="3">Methyltransferase domain-containing protein</fullName>
    </recommendedName>
</protein>
<dbReference type="Gene3D" id="3.40.50.150">
    <property type="entry name" value="Vaccinia Virus protein VP39"/>
    <property type="match status" value="1"/>
</dbReference>